<evidence type="ECO:0000313" key="1">
    <source>
        <dbReference type="EMBL" id="EMD68087.1"/>
    </source>
</evidence>
<dbReference type="Proteomes" id="UP000016934">
    <property type="component" value="Unassembled WGS sequence"/>
</dbReference>
<proteinExistence type="predicted"/>
<reference evidence="1 2" key="1">
    <citation type="journal article" date="2012" name="PLoS Pathog.">
        <title>Diverse lifestyles and strategies of plant pathogenesis encoded in the genomes of eighteen Dothideomycetes fungi.</title>
        <authorList>
            <person name="Ohm R.A."/>
            <person name="Feau N."/>
            <person name="Henrissat B."/>
            <person name="Schoch C.L."/>
            <person name="Horwitz B.A."/>
            <person name="Barry K.W."/>
            <person name="Condon B.J."/>
            <person name="Copeland A.C."/>
            <person name="Dhillon B."/>
            <person name="Glaser F."/>
            <person name="Hesse C.N."/>
            <person name="Kosti I."/>
            <person name="LaButti K."/>
            <person name="Lindquist E.A."/>
            <person name="Lucas S."/>
            <person name="Salamov A.A."/>
            <person name="Bradshaw R.E."/>
            <person name="Ciuffetti L."/>
            <person name="Hamelin R.C."/>
            <person name="Kema G.H.J."/>
            <person name="Lawrence C."/>
            <person name="Scott J.A."/>
            <person name="Spatafora J.W."/>
            <person name="Turgeon B.G."/>
            <person name="de Wit P.J.G.M."/>
            <person name="Zhong S."/>
            <person name="Goodwin S.B."/>
            <person name="Grigoriev I.V."/>
        </authorList>
    </citation>
    <scope>NUCLEOTIDE SEQUENCE [LARGE SCALE GENOMIC DNA]</scope>
    <source>
        <strain evidence="2">ND90Pr / ATCC 201652</strain>
    </source>
</reference>
<organism evidence="1 2">
    <name type="scientific">Cochliobolus sativus (strain ND90Pr / ATCC 201652)</name>
    <name type="common">Common root rot and spot blotch fungus</name>
    <name type="synonym">Bipolaris sorokiniana</name>
    <dbReference type="NCBI Taxonomy" id="665912"/>
    <lineage>
        <taxon>Eukaryota</taxon>
        <taxon>Fungi</taxon>
        <taxon>Dikarya</taxon>
        <taxon>Ascomycota</taxon>
        <taxon>Pezizomycotina</taxon>
        <taxon>Dothideomycetes</taxon>
        <taxon>Pleosporomycetidae</taxon>
        <taxon>Pleosporales</taxon>
        <taxon>Pleosporineae</taxon>
        <taxon>Pleosporaceae</taxon>
        <taxon>Bipolaris</taxon>
    </lineage>
</organism>
<evidence type="ECO:0008006" key="3">
    <source>
        <dbReference type="Google" id="ProtNLM"/>
    </source>
</evidence>
<dbReference type="EMBL" id="KB445638">
    <property type="protein sequence ID" value="EMD68087.1"/>
    <property type="molecule type" value="Genomic_DNA"/>
</dbReference>
<dbReference type="STRING" id="665912.M2THB0"/>
<evidence type="ECO:0000313" key="2">
    <source>
        <dbReference type="Proteomes" id="UP000016934"/>
    </source>
</evidence>
<reference evidence="2" key="2">
    <citation type="journal article" date="2013" name="PLoS Genet.">
        <title>Comparative genome structure, secondary metabolite, and effector coding capacity across Cochliobolus pathogens.</title>
        <authorList>
            <person name="Condon B.J."/>
            <person name="Leng Y."/>
            <person name="Wu D."/>
            <person name="Bushley K.E."/>
            <person name="Ohm R.A."/>
            <person name="Otillar R."/>
            <person name="Martin J."/>
            <person name="Schackwitz W."/>
            <person name="Grimwood J."/>
            <person name="MohdZainudin N."/>
            <person name="Xue C."/>
            <person name="Wang R."/>
            <person name="Manning V.A."/>
            <person name="Dhillon B."/>
            <person name="Tu Z.J."/>
            <person name="Steffenson B.J."/>
            <person name="Salamov A."/>
            <person name="Sun H."/>
            <person name="Lowry S."/>
            <person name="LaButti K."/>
            <person name="Han J."/>
            <person name="Copeland A."/>
            <person name="Lindquist E."/>
            <person name="Barry K."/>
            <person name="Schmutz J."/>
            <person name="Baker S.E."/>
            <person name="Ciuffetti L.M."/>
            <person name="Grigoriev I.V."/>
            <person name="Zhong S."/>
            <person name="Turgeon B.G."/>
        </authorList>
    </citation>
    <scope>NUCLEOTIDE SEQUENCE [LARGE SCALE GENOMIC DNA]</scope>
    <source>
        <strain evidence="2">ND90Pr / ATCC 201652</strain>
    </source>
</reference>
<dbReference type="RefSeq" id="XP_007695790.1">
    <property type="nucleotide sequence ID" value="XM_007697600.1"/>
</dbReference>
<dbReference type="KEGG" id="bsc:COCSADRAFT_156549"/>
<gene>
    <name evidence="1" type="ORF">COCSADRAFT_156549</name>
</gene>
<name>M2THB0_COCSN</name>
<dbReference type="HOGENOM" id="CLU_2120884_0_0_1"/>
<keyword evidence="2" id="KW-1185">Reference proteome</keyword>
<accession>M2THB0</accession>
<sequence length="114" mass="12841">MANIYNDDLLCSECFLKLMHARISSEFLSDEDHSDYLVQEFQDIQNICQTTIAVNIATRSLPNYMVALTPTPSFIFINVMGTTSNNSMHTCNDIARQYNVSTGSLVYLTQNEAC</sequence>
<dbReference type="GeneID" id="19131771"/>
<dbReference type="AlphaFoldDB" id="M2THB0"/>
<dbReference type="OrthoDB" id="5985073at2759"/>
<protein>
    <recommendedName>
        <fullName evidence="3">LysM domain-containing protein</fullName>
    </recommendedName>
</protein>